<evidence type="ECO:0008006" key="3">
    <source>
        <dbReference type="Google" id="ProtNLM"/>
    </source>
</evidence>
<name>A0A4S3JJ25_9EURO</name>
<dbReference type="PANTHER" id="PTHR38111">
    <property type="entry name" value="ZN(2)-C6 FUNGAL-TYPE DOMAIN-CONTAINING PROTEIN-RELATED"/>
    <property type="match status" value="1"/>
</dbReference>
<keyword evidence="2" id="KW-1185">Reference proteome</keyword>
<sequence length="501" mass="55955">MKVKQSSCDGKLPGCSQCVLSGRVCDGYRTNWTFVTQYGPTQYVAPGKKKNQRVCTRKKEGQLALASHLSEGPCHGTNRAPEGRFGIVMPLPRLYPVQSNNVDIIELAIQSFIPGNERSVMYSLSDHEKSRICGSWMETLPGLQNQATADSVLSRAIKALGASIVCQTKQQGKISSNCSQTYYAAIRAVRKSFTTALPQADLIAAVMCLTLVEVMVPESAVALEAHVKGAGLLLLAYGPESCQCGVLHKLFVGFRPLLTMEAFRHRQPIFLSSQAWIDVPFSIYNPSPMQSLLNEAVIIPSLLQQIDALLDTPCLTQISEVTETIRSIIDVLTRLEKWDMNLRYQSDKPCYWTQGTTPKTQDPLLWYPNITMANVFTHLWTFRIICLCELMRLSLFFPGIALEELSRLSGLEISNTVDQIATLATQICMSMEYLMQDEMKLFGPASTFFPLQVAHEKLRTYGPNYQGYVTYVEEIVLRLVQKGLRSASILIFGHNTWNNRG</sequence>
<dbReference type="EMBL" id="SOSA01000275">
    <property type="protein sequence ID" value="THC93261.1"/>
    <property type="molecule type" value="Genomic_DNA"/>
</dbReference>
<dbReference type="STRING" id="1220188.A0A4S3JJ25"/>
<protein>
    <recommendedName>
        <fullName evidence="3">Zn(2)-C6 fungal-type domain-containing protein</fullName>
    </recommendedName>
</protein>
<dbReference type="Proteomes" id="UP000308092">
    <property type="component" value="Unassembled WGS sequence"/>
</dbReference>
<organism evidence="1 2">
    <name type="scientific">Aspergillus tanneri</name>
    <dbReference type="NCBI Taxonomy" id="1220188"/>
    <lineage>
        <taxon>Eukaryota</taxon>
        <taxon>Fungi</taxon>
        <taxon>Dikarya</taxon>
        <taxon>Ascomycota</taxon>
        <taxon>Pezizomycotina</taxon>
        <taxon>Eurotiomycetes</taxon>
        <taxon>Eurotiomycetidae</taxon>
        <taxon>Eurotiales</taxon>
        <taxon>Aspergillaceae</taxon>
        <taxon>Aspergillus</taxon>
        <taxon>Aspergillus subgen. Circumdati</taxon>
    </lineage>
</organism>
<evidence type="ECO:0000313" key="1">
    <source>
        <dbReference type="EMBL" id="THC93261.1"/>
    </source>
</evidence>
<dbReference type="PANTHER" id="PTHR38111:SF9">
    <property type="entry name" value="ZN(2)-C6 FUNGAL-TYPE DOMAIN-CONTAINING PROTEIN"/>
    <property type="match status" value="1"/>
</dbReference>
<dbReference type="InterPro" id="IPR053178">
    <property type="entry name" value="Osmoadaptation_assoc"/>
</dbReference>
<reference evidence="1 2" key="1">
    <citation type="submission" date="2019-03" db="EMBL/GenBank/DDBJ databases">
        <title>The genome sequence of a newly discovered highly antifungal drug resistant Aspergillus species, Aspergillus tanneri NIH 1004.</title>
        <authorList>
            <person name="Mounaud S."/>
            <person name="Singh I."/>
            <person name="Joardar V."/>
            <person name="Pakala S."/>
            <person name="Pakala S."/>
            <person name="Venepally P."/>
            <person name="Hoover J."/>
            <person name="Nierman W."/>
            <person name="Chung J."/>
            <person name="Losada L."/>
        </authorList>
    </citation>
    <scope>NUCLEOTIDE SEQUENCE [LARGE SCALE GENOMIC DNA]</scope>
    <source>
        <strain evidence="1 2">NIH1004</strain>
    </source>
</reference>
<comment type="caution">
    <text evidence="1">The sequence shown here is derived from an EMBL/GenBank/DDBJ whole genome shotgun (WGS) entry which is preliminary data.</text>
</comment>
<dbReference type="AlphaFoldDB" id="A0A4S3JJ25"/>
<accession>A0A4S3JJ25</accession>
<proteinExistence type="predicted"/>
<dbReference type="VEuPathDB" id="FungiDB:EYZ11_007247"/>
<gene>
    <name evidence="1" type="ORF">EYZ11_007247</name>
</gene>
<evidence type="ECO:0000313" key="2">
    <source>
        <dbReference type="Proteomes" id="UP000308092"/>
    </source>
</evidence>